<sequence length="43" mass="4989">MWKVGDSAGFRAKIARNFVENPVRSIPFSGNTFWKVLLIHELR</sequence>
<evidence type="ECO:0000313" key="2">
    <source>
        <dbReference type="Proteomes" id="UP000295097"/>
    </source>
</evidence>
<evidence type="ECO:0000313" key="1">
    <source>
        <dbReference type="EMBL" id="TCT44469.1"/>
    </source>
</evidence>
<name>A0A4R3NVQ5_9HYPH</name>
<accession>A0A4R3NVQ5</accession>
<dbReference type="EMBL" id="SMAR01000002">
    <property type="protein sequence ID" value="TCT44469.1"/>
    <property type="molecule type" value="Genomic_DNA"/>
</dbReference>
<gene>
    <name evidence="1" type="ORF">EDC90_100217</name>
</gene>
<dbReference type="Proteomes" id="UP000295097">
    <property type="component" value="Unassembled WGS sequence"/>
</dbReference>
<organism evidence="1 2">
    <name type="scientific">Martelella mediterranea</name>
    <dbReference type="NCBI Taxonomy" id="293089"/>
    <lineage>
        <taxon>Bacteria</taxon>
        <taxon>Pseudomonadati</taxon>
        <taxon>Pseudomonadota</taxon>
        <taxon>Alphaproteobacteria</taxon>
        <taxon>Hyphomicrobiales</taxon>
        <taxon>Aurantimonadaceae</taxon>
        <taxon>Martelella</taxon>
    </lineage>
</organism>
<dbReference type="AlphaFoldDB" id="A0A4R3NVQ5"/>
<protein>
    <submittedName>
        <fullName evidence="1">Uncharacterized protein</fullName>
    </submittedName>
</protein>
<comment type="caution">
    <text evidence="1">The sequence shown here is derived from an EMBL/GenBank/DDBJ whole genome shotgun (WGS) entry which is preliminary data.</text>
</comment>
<proteinExistence type="predicted"/>
<keyword evidence="2" id="KW-1185">Reference proteome</keyword>
<reference evidence="1 2" key="1">
    <citation type="submission" date="2019-03" db="EMBL/GenBank/DDBJ databases">
        <title>Freshwater and sediment microbial communities from various areas in North America, analyzing microbe dynamics in response to fracking.</title>
        <authorList>
            <person name="Lamendella R."/>
        </authorList>
    </citation>
    <scope>NUCLEOTIDE SEQUENCE [LARGE SCALE GENOMIC DNA]</scope>
    <source>
        <strain evidence="1 2">175.2</strain>
    </source>
</reference>